<organism evidence="2 3">
    <name type="scientific">Actinokineospora soli</name>
    <dbReference type="NCBI Taxonomy" id="1048753"/>
    <lineage>
        <taxon>Bacteria</taxon>
        <taxon>Bacillati</taxon>
        <taxon>Actinomycetota</taxon>
        <taxon>Actinomycetes</taxon>
        <taxon>Pseudonocardiales</taxon>
        <taxon>Pseudonocardiaceae</taxon>
        <taxon>Actinokineospora</taxon>
    </lineage>
</organism>
<protein>
    <recommendedName>
        <fullName evidence="4">MFS transporter, DHA2 family, multidrug resistance protein</fullName>
    </recommendedName>
</protein>
<feature type="transmembrane region" description="Helical" evidence="1">
    <location>
        <begin position="27"/>
        <end position="48"/>
    </location>
</feature>
<dbReference type="Proteomes" id="UP001596512">
    <property type="component" value="Unassembled WGS sequence"/>
</dbReference>
<keyword evidence="3" id="KW-1185">Reference proteome</keyword>
<evidence type="ECO:0008006" key="4">
    <source>
        <dbReference type="Google" id="ProtNLM"/>
    </source>
</evidence>
<reference evidence="3" key="1">
    <citation type="journal article" date="2019" name="Int. J. Syst. Evol. Microbiol.">
        <title>The Global Catalogue of Microorganisms (GCM) 10K type strain sequencing project: providing services to taxonomists for standard genome sequencing and annotation.</title>
        <authorList>
            <consortium name="The Broad Institute Genomics Platform"/>
            <consortium name="The Broad Institute Genome Sequencing Center for Infectious Disease"/>
            <person name="Wu L."/>
            <person name="Ma J."/>
        </authorList>
    </citation>
    <scope>NUCLEOTIDE SEQUENCE [LARGE SCALE GENOMIC DNA]</scope>
    <source>
        <strain evidence="3">JCM 17695</strain>
    </source>
</reference>
<name>A0ABW2TWJ9_9PSEU</name>
<keyword evidence="1" id="KW-0472">Membrane</keyword>
<keyword evidence="1" id="KW-0812">Transmembrane</keyword>
<comment type="caution">
    <text evidence="2">The sequence shown here is derived from an EMBL/GenBank/DDBJ whole genome shotgun (WGS) entry which is preliminary data.</text>
</comment>
<gene>
    <name evidence="2" type="ORF">ACFQV2_37590</name>
</gene>
<dbReference type="EMBL" id="JBHTEY010000004">
    <property type="protein sequence ID" value="MFC7618247.1"/>
    <property type="molecule type" value="Genomic_DNA"/>
</dbReference>
<keyword evidence="1" id="KW-1133">Transmembrane helix</keyword>
<proteinExistence type="predicted"/>
<evidence type="ECO:0000256" key="1">
    <source>
        <dbReference type="SAM" id="Phobius"/>
    </source>
</evidence>
<accession>A0ABW2TWJ9</accession>
<evidence type="ECO:0000313" key="3">
    <source>
        <dbReference type="Proteomes" id="UP001596512"/>
    </source>
</evidence>
<evidence type="ECO:0000313" key="2">
    <source>
        <dbReference type="EMBL" id="MFC7618247.1"/>
    </source>
</evidence>
<sequence>MLDDSSFLLTVDPRLALPFQQGFTESIQLVFLTGAGVMALAFVVAFFIKEIPLRMHSAAQAAALAEKEG</sequence>